<dbReference type="AlphaFoldDB" id="A0A9P6TC04"/>
<dbReference type="EMBL" id="MU167255">
    <property type="protein sequence ID" value="KAG0146827.1"/>
    <property type="molecule type" value="Genomic_DNA"/>
</dbReference>
<name>A0A9P6TC04_9BASI</name>
<dbReference type="InterPro" id="IPR051288">
    <property type="entry name" value="Serum_paraoxonase/arylesterase"/>
</dbReference>
<protein>
    <recommendedName>
        <fullName evidence="4">Calcium-dependent phosphotriesterase</fullName>
    </recommendedName>
</protein>
<feature type="signal peptide" evidence="1">
    <location>
        <begin position="1"/>
        <end position="21"/>
    </location>
</feature>
<dbReference type="Proteomes" id="UP000886653">
    <property type="component" value="Unassembled WGS sequence"/>
</dbReference>
<evidence type="ECO:0000313" key="2">
    <source>
        <dbReference type="EMBL" id="KAG0146827.1"/>
    </source>
</evidence>
<dbReference type="PANTHER" id="PTHR11799">
    <property type="entry name" value="PARAOXONASE"/>
    <property type="match status" value="1"/>
</dbReference>
<gene>
    <name evidence="2" type="ORF">CROQUDRAFT_700722</name>
</gene>
<feature type="chain" id="PRO_5040286147" description="Calcium-dependent phosphotriesterase" evidence="1">
    <location>
        <begin position="22"/>
        <end position="431"/>
    </location>
</feature>
<dbReference type="Gene3D" id="2.120.10.30">
    <property type="entry name" value="TolB, C-terminal domain"/>
    <property type="match status" value="2"/>
</dbReference>
<comment type="caution">
    <text evidence="2">The sequence shown here is derived from an EMBL/GenBank/DDBJ whole genome shotgun (WGS) entry which is preliminary data.</text>
</comment>
<evidence type="ECO:0000256" key="1">
    <source>
        <dbReference type="SAM" id="SignalP"/>
    </source>
</evidence>
<accession>A0A9P6TC04</accession>
<reference evidence="2" key="1">
    <citation type="submission" date="2013-11" db="EMBL/GenBank/DDBJ databases">
        <title>Genome sequence of the fusiform rust pathogen reveals effectors for host alternation and coevolution with pine.</title>
        <authorList>
            <consortium name="DOE Joint Genome Institute"/>
            <person name="Smith K."/>
            <person name="Pendleton A."/>
            <person name="Kubisiak T."/>
            <person name="Anderson C."/>
            <person name="Salamov A."/>
            <person name="Aerts A."/>
            <person name="Riley R."/>
            <person name="Clum A."/>
            <person name="Lindquist E."/>
            <person name="Ence D."/>
            <person name="Campbell M."/>
            <person name="Kronenberg Z."/>
            <person name="Feau N."/>
            <person name="Dhillon B."/>
            <person name="Hamelin R."/>
            <person name="Burleigh J."/>
            <person name="Smith J."/>
            <person name="Yandell M."/>
            <person name="Nelson C."/>
            <person name="Grigoriev I."/>
            <person name="Davis J."/>
        </authorList>
    </citation>
    <scope>NUCLEOTIDE SEQUENCE</scope>
    <source>
        <strain evidence="2">G11</strain>
    </source>
</reference>
<proteinExistence type="predicted"/>
<keyword evidence="1" id="KW-0732">Signal</keyword>
<evidence type="ECO:0008006" key="4">
    <source>
        <dbReference type="Google" id="ProtNLM"/>
    </source>
</evidence>
<sequence length="431" mass="47748">MVQTGSIVLACTAILSGLFRAFVKPRIDETGYFRKVHNFNNEHCKPIEGLEACEDIYIHQPSGLAYLACSRVADRVHWIPALLKLNRAGIPFPSLDHVSILDLETQHHRKISLLNLPTHIKRTGLHTHGLDLYVEEPTESEFIPDEQVLLSSSPSSEKRATLYLINHNPPESIADAPVTGADSVIEVFETSVGSSEAIYRTTIRHPLIHTPNNLVATGPNSFYVTNDHRVKTSWYNKQRFEPFFFRDPQPIILDRDVNSIVHCTFTDNSETPNCIVAAEGHPHPNGIAKGPGSSIYLATTFEPHLYVYETQADHSLVLTDELKLPRMADNIFVSPSGSIYLATIPKVLSFVKAIEKPNEFHSPSEVWRISNSTGPDAFYGGRLAVEKILGDDGKVISGITAVGVHGTKIFLTGISSPHVSVCEMGDEKWTK</sequence>
<keyword evidence="3" id="KW-1185">Reference proteome</keyword>
<dbReference type="InterPro" id="IPR011042">
    <property type="entry name" value="6-blade_b-propeller_TolB-like"/>
</dbReference>
<organism evidence="2 3">
    <name type="scientific">Cronartium quercuum f. sp. fusiforme G11</name>
    <dbReference type="NCBI Taxonomy" id="708437"/>
    <lineage>
        <taxon>Eukaryota</taxon>
        <taxon>Fungi</taxon>
        <taxon>Dikarya</taxon>
        <taxon>Basidiomycota</taxon>
        <taxon>Pucciniomycotina</taxon>
        <taxon>Pucciniomycetes</taxon>
        <taxon>Pucciniales</taxon>
        <taxon>Coleosporiaceae</taxon>
        <taxon>Cronartium</taxon>
    </lineage>
</organism>
<dbReference type="PANTHER" id="PTHR11799:SF12">
    <property type="entry name" value="PARAOXONASE-RELATED"/>
    <property type="match status" value="1"/>
</dbReference>
<dbReference type="OrthoDB" id="5307922at2759"/>
<evidence type="ECO:0000313" key="3">
    <source>
        <dbReference type="Proteomes" id="UP000886653"/>
    </source>
</evidence>
<dbReference type="SUPFAM" id="SSF63829">
    <property type="entry name" value="Calcium-dependent phosphotriesterase"/>
    <property type="match status" value="1"/>
</dbReference>